<accession>A0A540N3S3</accession>
<dbReference type="AlphaFoldDB" id="A0A540N3S3"/>
<comment type="caution">
    <text evidence="1">The sequence shown here is derived from an EMBL/GenBank/DDBJ whole genome shotgun (WGS) entry which is preliminary data.</text>
</comment>
<proteinExistence type="predicted"/>
<dbReference type="EMBL" id="VIEB01000116">
    <property type="protein sequence ID" value="TQE05716.1"/>
    <property type="molecule type" value="Genomic_DNA"/>
</dbReference>
<gene>
    <name evidence="1" type="ORF">C1H46_008622</name>
</gene>
<evidence type="ECO:0000313" key="1">
    <source>
        <dbReference type="EMBL" id="TQE05716.1"/>
    </source>
</evidence>
<reference evidence="1 2" key="1">
    <citation type="journal article" date="2019" name="G3 (Bethesda)">
        <title>Sequencing of a Wild Apple (Malus baccata) Genome Unravels the Differences Between Cultivated and Wild Apple Species Regarding Disease Resistance and Cold Tolerance.</title>
        <authorList>
            <person name="Chen X."/>
        </authorList>
    </citation>
    <scope>NUCLEOTIDE SEQUENCE [LARGE SCALE GENOMIC DNA]</scope>
    <source>
        <strain evidence="2">cv. Shandingzi</strain>
        <tissue evidence="1">Leaves</tissue>
    </source>
</reference>
<protein>
    <submittedName>
        <fullName evidence="1">Uncharacterized protein</fullName>
    </submittedName>
</protein>
<dbReference type="Proteomes" id="UP000315295">
    <property type="component" value="Unassembled WGS sequence"/>
</dbReference>
<keyword evidence="2" id="KW-1185">Reference proteome</keyword>
<organism evidence="1 2">
    <name type="scientific">Malus baccata</name>
    <name type="common">Siberian crab apple</name>
    <name type="synonym">Pyrus baccata</name>
    <dbReference type="NCBI Taxonomy" id="106549"/>
    <lineage>
        <taxon>Eukaryota</taxon>
        <taxon>Viridiplantae</taxon>
        <taxon>Streptophyta</taxon>
        <taxon>Embryophyta</taxon>
        <taxon>Tracheophyta</taxon>
        <taxon>Spermatophyta</taxon>
        <taxon>Magnoliopsida</taxon>
        <taxon>eudicotyledons</taxon>
        <taxon>Gunneridae</taxon>
        <taxon>Pentapetalae</taxon>
        <taxon>rosids</taxon>
        <taxon>fabids</taxon>
        <taxon>Rosales</taxon>
        <taxon>Rosaceae</taxon>
        <taxon>Amygdaloideae</taxon>
        <taxon>Maleae</taxon>
        <taxon>Malus</taxon>
    </lineage>
</organism>
<name>A0A540N3S3_MALBA</name>
<sequence>MYAPLKVEPLKSDFVISADVKLALLHKSVYIDVKMQMLMTKLVLFPSNQIH</sequence>
<evidence type="ECO:0000313" key="2">
    <source>
        <dbReference type="Proteomes" id="UP000315295"/>
    </source>
</evidence>